<dbReference type="RefSeq" id="WP_073095057.1">
    <property type="nucleotide sequence ID" value="NZ_FRCY01000007.1"/>
</dbReference>
<feature type="domain" description="Glycosyltransferase 2-like" evidence="7">
    <location>
        <begin position="45"/>
        <end position="207"/>
    </location>
</feature>
<keyword evidence="6" id="KW-0812">Transmembrane</keyword>
<dbReference type="AlphaFoldDB" id="A0A1M7P8J1"/>
<accession>A0A1M7P8J1</accession>
<dbReference type="InterPro" id="IPR029044">
    <property type="entry name" value="Nucleotide-diphossugar_trans"/>
</dbReference>
<evidence type="ECO:0000256" key="1">
    <source>
        <dbReference type="ARBA" id="ARBA00004236"/>
    </source>
</evidence>
<protein>
    <submittedName>
        <fullName evidence="8">Glycosyltransferase, catalytic subunit of cellulose synthase and poly-beta-1,6-N-acetylglucosamine synthase</fullName>
    </submittedName>
</protein>
<keyword evidence="6" id="KW-1133">Transmembrane helix</keyword>
<evidence type="ECO:0000256" key="2">
    <source>
        <dbReference type="ARBA" id="ARBA00022475"/>
    </source>
</evidence>
<proteinExistence type="predicted"/>
<dbReference type="PANTHER" id="PTHR43646">
    <property type="entry name" value="GLYCOSYLTRANSFERASE"/>
    <property type="match status" value="1"/>
</dbReference>
<evidence type="ECO:0000256" key="5">
    <source>
        <dbReference type="ARBA" id="ARBA00023136"/>
    </source>
</evidence>
<dbReference type="EMBL" id="FRCY01000007">
    <property type="protein sequence ID" value="SHN13076.1"/>
    <property type="molecule type" value="Genomic_DNA"/>
</dbReference>
<reference evidence="8 9" key="1">
    <citation type="submission" date="2016-11" db="EMBL/GenBank/DDBJ databases">
        <authorList>
            <person name="Jaros S."/>
            <person name="Januszkiewicz K."/>
            <person name="Wedrychowicz H."/>
        </authorList>
    </citation>
    <scope>NUCLEOTIDE SEQUENCE [LARGE SCALE GENOMIC DNA]</scope>
    <source>
        <strain evidence="8 9">CGMCC 1.6102</strain>
    </source>
</reference>
<dbReference type="STRING" id="388280.SAMN04488057_107148"/>
<evidence type="ECO:0000256" key="3">
    <source>
        <dbReference type="ARBA" id="ARBA00022676"/>
    </source>
</evidence>
<dbReference type="Proteomes" id="UP000184513">
    <property type="component" value="Unassembled WGS sequence"/>
</dbReference>
<sequence>MIGALYFLVLGLYLLLLLLLSHQWKKIPFPPPVENHPSGLNATLLLPFRNEKSHLTSLLPHLLHTLPDHLKLIFIDDHSEDGGAGVIHSFIEKNQLGHWLCIKSKGIGKKAALTRGVEASSSTLLLTTDADVRLQTGWFESMSAPFSHPNVQLVAGPVISSGGAGLFARFQQIEWAAIILLTAISFHRKRPLMCSGANLAFRRDAFLKVRGYQGNAHLLSGDDEFLMKKIIREYGAASGVYRPYLSALVTTFPLSGPAAWIRQRSRWASKWNAHKGQTHIMTAAGLALAALAQVLTFFLFLISWKWSIGMAVFWIGKFAVERAVLSRVLSRFQRSAGHTDYLIAGWLFPVLVLAALPSAISGKYSWKGRKN</sequence>
<evidence type="ECO:0000259" key="7">
    <source>
        <dbReference type="Pfam" id="PF00535"/>
    </source>
</evidence>
<evidence type="ECO:0000313" key="9">
    <source>
        <dbReference type="Proteomes" id="UP000184513"/>
    </source>
</evidence>
<dbReference type="OrthoDB" id="9805625at2"/>
<keyword evidence="2" id="KW-1003">Cell membrane</keyword>
<keyword evidence="5 6" id="KW-0472">Membrane</keyword>
<feature type="transmembrane region" description="Helical" evidence="6">
    <location>
        <begin position="282"/>
        <end position="302"/>
    </location>
</feature>
<dbReference type="Gene3D" id="3.90.550.10">
    <property type="entry name" value="Spore Coat Polysaccharide Biosynthesis Protein SpsA, Chain A"/>
    <property type="match status" value="1"/>
</dbReference>
<name>A0A1M7P8J1_9BACT</name>
<evidence type="ECO:0000256" key="6">
    <source>
        <dbReference type="SAM" id="Phobius"/>
    </source>
</evidence>
<dbReference type="InterPro" id="IPR001173">
    <property type="entry name" value="Glyco_trans_2-like"/>
</dbReference>
<evidence type="ECO:0000256" key="4">
    <source>
        <dbReference type="ARBA" id="ARBA00022679"/>
    </source>
</evidence>
<keyword evidence="4 8" id="KW-0808">Transferase</keyword>
<dbReference type="Pfam" id="PF00535">
    <property type="entry name" value="Glycos_transf_2"/>
    <property type="match status" value="1"/>
</dbReference>
<dbReference type="GO" id="GO:0016757">
    <property type="term" value="F:glycosyltransferase activity"/>
    <property type="evidence" value="ECO:0007669"/>
    <property type="project" value="UniProtKB-KW"/>
</dbReference>
<organism evidence="8 9">
    <name type="scientific">Cyclobacterium lianum</name>
    <dbReference type="NCBI Taxonomy" id="388280"/>
    <lineage>
        <taxon>Bacteria</taxon>
        <taxon>Pseudomonadati</taxon>
        <taxon>Bacteroidota</taxon>
        <taxon>Cytophagia</taxon>
        <taxon>Cytophagales</taxon>
        <taxon>Cyclobacteriaceae</taxon>
        <taxon>Cyclobacterium</taxon>
    </lineage>
</organism>
<dbReference type="GO" id="GO:0005886">
    <property type="term" value="C:plasma membrane"/>
    <property type="evidence" value="ECO:0007669"/>
    <property type="project" value="UniProtKB-SubCell"/>
</dbReference>
<dbReference type="PANTHER" id="PTHR43646:SF2">
    <property type="entry name" value="GLYCOSYLTRANSFERASE 2-LIKE DOMAIN-CONTAINING PROTEIN"/>
    <property type="match status" value="1"/>
</dbReference>
<dbReference type="SUPFAM" id="SSF53448">
    <property type="entry name" value="Nucleotide-diphospho-sugar transferases"/>
    <property type="match status" value="1"/>
</dbReference>
<comment type="subcellular location">
    <subcellularLocation>
        <location evidence="1">Cell membrane</location>
    </subcellularLocation>
</comment>
<feature type="transmembrane region" description="Helical" evidence="6">
    <location>
        <begin position="341"/>
        <end position="360"/>
    </location>
</feature>
<gene>
    <name evidence="8" type="ORF">SAMN04488057_107148</name>
</gene>
<evidence type="ECO:0000313" key="8">
    <source>
        <dbReference type="EMBL" id="SHN13076.1"/>
    </source>
</evidence>
<keyword evidence="3" id="KW-0328">Glycosyltransferase</keyword>
<feature type="transmembrane region" description="Helical" evidence="6">
    <location>
        <begin position="241"/>
        <end position="261"/>
    </location>
</feature>
<keyword evidence="9" id="KW-1185">Reference proteome</keyword>